<sequence>MVDQFDMIEAGQNSRRRWIGIAALAVVLAVPVVSVLTSRDPRPPPPPPPAPTSRAPLTTITSAQNALYVEPVKRGGDEIIQVVFPHGLRAEVRYPAALRLAELGSRPYHGIWADGEGYPEYRPLTTPYHGDYEITRGEEPLRRLTGNVTLWPRPPGAGATGQVLLFEFGKWRLAMYDARRSLAFETRMAIAERLRATITKDGYLVLSASGPVRMARPGEGRRSAPAGPQLWFGGVGSDTLGLIPAPDCSLPDVPASVASASPHSRAVCRGDILVAAAGSKEFVDTAVAKIRVRPK</sequence>
<organism evidence="3 4">
    <name type="scientific">Nonomuraea longicatena</name>
    <dbReference type="NCBI Taxonomy" id="83682"/>
    <lineage>
        <taxon>Bacteria</taxon>
        <taxon>Bacillati</taxon>
        <taxon>Actinomycetota</taxon>
        <taxon>Actinomycetes</taxon>
        <taxon>Streptosporangiales</taxon>
        <taxon>Streptosporangiaceae</taxon>
        <taxon>Nonomuraea</taxon>
    </lineage>
</organism>
<feature type="transmembrane region" description="Helical" evidence="2">
    <location>
        <begin position="18"/>
        <end position="37"/>
    </location>
</feature>
<comment type="caution">
    <text evidence="3">The sequence shown here is derived from an EMBL/GenBank/DDBJ whole genome shotgun (WGS) entry which is preliminary data.</text>
</comment>
<dbReference type="Proteomes" id="UP001501578">
    <property type="component" value="Unassembled WGS sequence"/>
</dbReference>
<dbReference type="RefSeq" id="WP_343949378.1">
    <property type="nucleotide sequence ID" value="NZ_BAAAHQ010000008.1"/>
</dbReference>
<name>A0ABP3ZI90_9ACTN</name>
<keyword evidence="2" id="KW-1133">Transmembrane helix</keyword>
<keyword evidence="2" id="KW-0812">Transmembrane</keyword>
<evidence type="ECO:0000313" key="3">
    <source>
        <dbReference type="EMBL" id="GAA0920747.1"/>
    </source>
</evidence>
<gene>
    <name evidence="3" type="ORF">GCM10009560_19150</name>
</gene>
<evidence type="ECO:0000256" key="2">
    <source>
        <dbReference type="SAM" id="Phobius"/>
    </source>
</evidence>
<accession>A0ABP3ZI90</accession>
<protein>
    <submittedName>
        <fullName evidence="3">Uncharacterized protein</fullName>
    </submittedName>
</protein>
<reference evidence="4" key="1">
    <citation type="journal article" date="2019" name="Int. J. Syst. Evol. Microbiol.">
        <title>The Global Catalogue of Microorganisms (GCM) 10K type strain sequencing project: providing services to taxonomists for standard genome sequencing and annotation.</title>
        <authorList>
            <consortium name="The Broad Institute Genomics Platform"/>
            <consortium name="The Broad Institute Genome Sequencing Center for Infectious Disease"/>
            <person name="Wu L."/>
            <person name="Ma J."/>
        </authorList>
    </citation>
    <scope>NUCLEOTIDE SEQUENCE [LARGE SCALE GENOMIC DNA]</scope>
    <source>
        <strain evidence="4">JCM 11136</strain>
    </source>
</reference>
<evidence type="ECO:0000256" key="1">
    <source>
        <dbReference type="SAM" id="MobiDB-lite"/>
    </source>
</evidence>
<evidence type="ECO:0000313" key="4">
    <source>
        <dbReference type="Proteomes" id="UP001501578"/>
    </source>
</evidence>
<proteinExistence type="predicted"/>
<feature type="region of interest" description="Disordered" evidence="1">
    <location>
        <begin position="37"/>
        <end position="56"/>
    </location>
</feature>
<keyword evidence="2" id="KW-0472">Membrane</keyword>
<dbReference type="EMBL" id="BAAAHQ010000008">
    <property type="protein sequence ID" value="GAA0920747.1"/>
    <property type="molecule type" value="Genomic_DNA"/>
</dbReference>
<keyword evidence="4" id="KW-1185">Reference proteome</keyword>